<evidence type="ECO:0000313" key="3">
    <source>
        <dbReference type="Proteomes" id="UP001363622"/>
    </source>
</evidence>
<dbReference type="EMBL" id="JBBPHU010000013">
    <property type="protein sequence ID" value="KAK7510878.1"/>
    <property type="molecule type" value="Genomic_DNA"/>
</dbReference>
<feature type="region of interest" description="Disordered" evidence="1">
    <location>
        <begin position="1"/>
        <end position="34"/>
    </location>
</feature>
<protein>
    <submittedName>
        <fullName evidence="2">Uncharacterized protein</fullName>
    </submittedName>
</protein>
<organism evidence="2 3">
    <name type="scientific">Phyllosticta citriasiana</name>
    <dbReference type="NCBI Taxonomy" id="595635"/>
    <lineage>
        <taxon>Eukaryota</taxon>
        <taxon>Fungi</taxon>
        <taxon>Dikarya</taxon>
        <taxon>Ascomycota</taxon>
        <taxon>Pezizomycotina</taxon>
        <taxon>Dothideomycetes</taxon>
        <taxon>Dothideomycetes incertae sedis</taxon>
        <taxon>Botryosphaeriales</taxon>
        <taxon>Phyllostictaceae</taxon>
        <taxon>Phyllosticta</taxon>
    </lineage>
</organism>
<gene>
    <name evidence="2" type="ORF">IWZ03DRAFT_418228</name>
</gene>
<accession>A0ABR1KFT1</accession>
<sequence length="219" mass="25099">MSLGQGNADNHGWIPRKEDEFPHGPGNEPLAGEYGVIPESLEPQLAGRDQAHFQREVEILREENDHLRKHNYDLHNSNRELTTELNSYRSAGVIPLDQPHLPESENDKNYVGVPLRSLGINKEFWKDWVLEERPQMDDLTEVFPHDPAMQSLWKRRSQELGVMAEEFPTINVTGQPHEYDALALELQLLFIASPGDLRKLESTQGQPWELRTNHPAVMS</sequence>
<reference evidence="2 3" key="1">
    <citation type="submission" date="2024-04" db="EMBL/GenBank/DDBJ databases">
        <title>Phyllosticta paracitricarpa is synonymous to the EU quarantine fungus P. citricarpa based on phylogenomic analyses.</title>
        <authorList>
            <consortium name="Lawrence Berkeley National Laboratory"/>
            <person name="Van Ingen-Buijs V.A."/>
            <person name="Van Westerhoven A.C."/>
            <person name="Haridas S."/>
            <person name="Skiadas P."/>
            <person name="Martin F."/>
            <person name="Groenewald J.Z."/>
            <person name="Crous P.W."/>
            <person name="Seidl M.F."/>
        </authorList>
    </citation>
    <scope>NUCLEOTIDE SEQUENCE [LARGE SCALE GENOMIC DNA]</scope>
    <source>
        <strain evidence="2 3">CBS 123371</strain>
    </source>
</reference>
<comment type="caution">
    <text evidence="2">The sequence shown here is derived from an EMBL/GenBank/DDBJ whole genome shotgun (WGS) entry which is preliminary data.</text>
</comment>
<evidence type="ECO:0000256" key="1">
    <source>
        <dbReference type="SAM" id="MobiDB-lite"/>
    </source>
</evidence>
<dbReference type="Proteomes" id="UP001363622">
    <property type="component" value="Unassembled WGS sequence"/>
</dbReference>
<keyword evidence="3" id="KW-1185">Reference proteome</keyword>
<proteinExistence type="predicted"/>
<evidence type="ECO:0000313" key="2">
    <source>
        <dbReference type="EMBL" id="KAK7510878.1"/>
    </source>
</evidence>
<name>A0ABR1KFT1_9PEZI</name>